<dbReference type="HAMAP" id="MF_00373">
    <property type="entry name" value="Ribosomal_bL28"/>
    <property type="match status" value="1"/>
</dbReference>
<sequence>MARICEICGKKPHAGNQVSHSGKRSTRWWYPNIQSVRVKLENGQVKRMKVCTRCLKAGKVKKAVS</sequence>
<dbReference type="GO" id="GO:0005840">
    <property type="term" value="C:ribosome"/>
    <property type="evidence" value="ECO:0007669"/>
    <property type="project" value="UniProtKB-KW"/>
</dbReference>
<dbReference type="eggNOG" id="COG0227">
    <property type="taxonomic scope" value="Bacteria"/>
</dbReference>
<dbReference type="AlphaFoldDB" id="A0A075WQI4"/>
<organism evidence="6 7">
    <name type="scientific">Thermodesulfobacterium commune DSM 2178</name>
    <dbReference type="NCBI Taxonomy" id="289377"/>
    <lineage>
        <taxon>Bacteria</taxon>
        <taxon>Pseudomonadati</taxon>
        <taxon>Thermodesulfobacteriota</taxon>
        <taxon>Thermodesulfobacteria</taxon>
        <taxon>Thermodesulfobacteriales</taxon>
        <taxon>Thermodesulfobacteriaceae</taxon>
        <taxon>Thermodesulfobacterium</taxon>
    </lineage>
</organism>
<evidence type="ECO:0000256" key="1">
    <source>
        <dbReference type="ARBA" id="ARBA00008760"/>
    </source>
</evidence>
<dbReference type="SUPFAM" id="SSF143800">
    <property type="entry name" value="L28p-like"/>
    <property type="match status" value="1"/>
</dbReference>
<dbReference type="HOGENOM" id="CLU_064548_7_0_0"/>
<dbReference type="GO" id="GO:0006412">
    <property type="term" value="P:translation"/>
    <property type="evidence" value="ECO:0007669"/>
    <property type="project" value="UniProtKB-UniRule"/>
</dbReference>
<evidence type="ECO:0000256" key="3">
    <source>
        <dbReference type="ARBA" id="ARBA00023274"/>
    </source>
</evidence>
<accession>A0A075WQI4</accession>
<reference evidence="6 7" key="1">
    <citation type="journal article" date="2015" name="Genome Announc.">
        <title>Genome Sequence of a Sulfate-Reducing Thermophilic Bacterium, Thermodesulfobacterium commune DSM 2178T (Phylum Thermodesulfobacteria).</title>
        <authorList>
            <person name="Bhatnagar S."/>
            <person name="Badger J.H."/>
            <person name="Madupu R."/>
            <person name="Khouri H.M."/>
            <person name="O'Connor E.M."/>
            <person name="Robb F.T."/>
            <person name="Ward N.L."/>
            <person name="Eisen J.A."/>
        </authorList>
    </citation>
    <scope>NUCLEOTIDE SEQUENCE [LARGE SCALE GENOMIC DNA]</scope>
    <source>
        <strain evidence="6 7">DSM 2178</strain>
    </source>
</reference>
<dbReference type="InterPro" id="IPR001383">
    <property type="entry name" value="Ribosomal_bL28_bact-type"/>
</dbReference>
<dbReference type="InterPro" id="IPR034704">
    <property type="entry name" value="Ribosomal_bL28/bL31-like_sf"/>
</dbReference>
<keyword evidence="7" id="KW-1185">Reference proteome</keyword>
<evidence type="ECO:0000256" key="4">
    <source>
        <dbReference type="ARBA" id="ARBA00035174"/>
    </source>
</evidence>
<evidence type="ECO:0000256" key="5">
    <source>
        <dbReference type="HAMAP-Rule" id="MF_00373"/>
    </source>
</evidence>
<dbReference type="Pfam" id="PF00830">
    <property type="entry name" value="Ribosomal_L28"/>
    <property type="match status" value="1"/>
</dbReference>
<dbReference type="InterPro" id="IPR037147">
    <property type="entry name" value="Ribosomal_bL28_sf"/>
</dbReference>
<gene>
    <name evidence="5" type="primary">rpmB</name>
    <name evidence="6" type="ORF">HL41_01290</name>
</gene>
<keyword evidence="3 5" id="KW-0687">Ribonucleoprotein</keyword>
<dbReference type="PANTHER" id="PTHR39080:SF1">
    <property type="entry name" value="LARGE RIBOSOMAL SUBUNIT PROTEIN BL28A"/>
    <property type="match status" value="1"/>
</dbReference>
<dbReference type="Proteomes" id="UP000028481">
    <property type="component" value="Chromosome"/>
</dbReference>
<keyword evidence="2 5" id="KW-0689">Ribosomal protein</keyword>
<evidence type="ECO:0000256" key="2">
    <source>
        <dbReference type="ARBA" id="ARBA00022980"/>
    </source>
</evidence>
<comment type="similarity">
    <text evidence="1 5">Belongs to the bacterial ribosomal protein bL28 family.</text>
</comment>
<evidence type="ECO:0000313" key="7">
    <source>
        <dbReference type="Proteomes" id="UP000028481"/>
    </source>
</evidence>
<dbReference type="OrthoDB" id="9805609at2"/>
<dbReference type="InterPro" id="IPR050096">
    <property type="entry name" value="Bacterial_rp_bL28"/>
</dbReference>
<dbReference type="RefSeq" id="WP_038063452.1">
    <property type="nucleotide sequence ID" value="NZ_CP008796.1"/>
</dbReference>
<dbReference type="InterPro" id="IPR026569">
    <property type="entry name" value="Ribosomal_bL28"/>
</dbReference>
<dbReference type="KEGG" id="tcm:HL41_01290"/>
<dbReference type="NCBIfam" id="TIGR00009">
    <property type="entry name" value="L28"/>
    <property type="match status" value="1"/>
</dbReference>
<dbReference type="GO" id="GO:0003735">
    <property type="term" value="F:structural constituent of ribosome"/>
    <property type="evidence" value="ECO:0007669"/>
    <property type="project" value="InterPro"/>
</dbReference>
<proteinExistence type="inferred from homology"/>
<dbReference type="GO" id="GO:1990904">
    <property type="term" value="C:ribonucleoprotein complex"/>
    <property type="evidence" value="ECO:0007669"/>
    <property type="project" value="UniProtKB-KW"/>
</dbReference>
<dbReference type="PaxDb" id="289377-HL41_01290"/>
<protein>
    <recommendedName>
        <fullName evidence="4 5">Large ribosomal subunit protein bL28</fullName>
    </recommendedName>
</protein>
<dbReference type="PANTHER" id="PTHR39080">
    <property type="entry name" value="50S RIBOSOMAL PROTEIN L28"/>
    <property type="match status" value="1"/>
</dbReference>
<dbReference type="Gene3D" id="2.30.170.40">
    <property type="entry name" value="Ribosomal protein L28/L24"/>
    <property type="match status" value="1"/>
</dbReference>
<dbReference type="EMBL" id="CP008796">
    <property type="protein sequence ID" value="AIH03569.1"/>
    <property type="molecule type" value="Genomic_DNA"/>
</dbReference>
<dbReference type="STRING" id="289377.HL41_01290"/>
<name>A0A075WQI4_9BACT</name>
<evidence type="ECO:0000313" key="6">
    <source>
        <dbReference type="EMBL" id="AIH03569.1"/>
    </source>
</evidence>